<dbReference type="EMBL" id="JADGJW010000545">
    <property type="protein sequence ID" value="KAJ3215414.1"/>
    <property type="molecule type" value="Genomic_DNA"/>
</dbReference>
<comment type="caution">
    <text evidence="5">The sequence shown here is derived from an EMBL/GenBank/DDBJ whole genome shotgun (WGS) entry which is preliminary data.</text>
</comment>
<proteinExistence type="inferred from homology"/>
<dbReference type="InterPro" id="IPR007205">
    <property type="entry name" value="Protein_HGH1_N"/>
</dbReference>
<dbReference type="PANTHER" id="PTHR13387">
    <property type="entry name" value="PROTEIN HGH1 HOMOLOG"/>
    <property type="match status" value="1"/>
</dbReference>
<name>A0AAD5TYZ1_9FUNG</name>
<reference evidence="5" key="1">
    <citation type="submission" date="2020-05" db="EMBL/GenBank/DDBJ databases">
        <title>Phylogenomic resolution of chytrid fungi.</title>
        <authorList>
            <person name="Stajich J.E."/>
            <person name="Amses K."/>
            <person name="Simmons R."/>
            <person name="Seto K."/>
            <person name="Myers J."/>
            <person name="Bonds A."/>
            <person name="Quandt C.A."/>
            <person name="Barry K."/>
            <person name="Liu P."/>
            <person name="Grigoriev I."/>
            <person name="Longcore J.E."/>
            <person name="James T.Y."/>
        </authorList>
    </citation>
    <scope>NUCLEOTIDE SEQUENCE</scope>
    <source>
        <strain evidence="5">JEL0476</strain>
    </source>
</reference>
<dbReference type="InterPro" id="IPR011989">
    <property type="entry name" value="ARM-like"/>
</dbReference>
<dbReference type="SUPFAM" id="SSF48371">
    <property type="entry name" value="ARM repeat"/>
    <property type="match status" value="1"/>
</dbReference>
<dbReference type="Gene3D" id="1.25.10.10">
    <property type="entry name" value="Leucine-rich Repeat Variant"/>
    <property type="match status" value="1"/>
</dbReference>
<dbReference type="AlphaFoldDB" id="A0AAD5TYZ1"/>
<comment type="similarity">
    <text evidence="1">Belongs to the HGH1 family.</text>
</comment>
<evidence type="ECO:0000259" key="3">
    <source>
        <dbReference type="Pfam" id="PF04063"/>
    </source>
</evidence>
<dbReference type="Pfam" id="PF04063">
    <property type="entry name" value="DUF383"/>
    <property type="match status" value="1"/>
</dbReference>
<feature type="domain" description="Protein HGH1 N-terminal" evidence="3">
    <location>
        <begin position="91"/>
        <end position="285"/>
    </location>
</feature>
<dbReference type="InterPro" id="IPR016024">
    <property type="entry name" value="ARM-type_fold"/>
</dbReference>
<accession>A0AAD5TYZ1</accession>
<evidence type="ECO:0000256" key="1">
    <source>
        <dbReference type="ARBA" id="ARBA00006712"/>
    </source>
</evidence>
<evidence type="ECO:0000259" key="4">
    <source>
        <dbReference type="Pfam" id="PF04064"/>
    </source>
</evidence>
<organism evidence="5 6">
    <name type="scientific">Clydaea vesicula</name>
    <dbReference type="NCBI Taxonomy" id="447962"/>
    <lineage>
        <taxon>Eukaryota</taxon>
        <taxon>Fungi</taxon>
        <taxon>Fungi incertae sedis</taxon>
        <taxon>Chytridiomycota</taxon>
        <taxon>Chytridiomycota incertae sedis</taxon>
        <taxon>Chytridiomycetes</taxon>
        <taxon>Lobulomycetales</taxon>
        <taxon>Lobulomycetaceae</taxon>
        <taxon>Clydaea</taxon>
    </lineage>
</organism>
<evidence type="ECO:0000256" key="2">
    <source>
        <dbReference type="ARBA" id="ARBA00014076"/>
    </source>
</evidence>
<dbReference type="InterPro" id="IPR039717">
    <property type="entry name" value="Hgh1"/>
</dbReference>
<dbReference type="PANTHER" id="PTHR13387:SF9">
    <property type="entry name" value="PROTEIN HGH1 HOMOLOG"/>
    <property type="match status" value="1"/>
</dbReference>
<dbReference type="Pfam" id="PF04064">
    <property type="entry name" value="DUF384"/>
    <property type="match status" value="1"/>
</dbReference>
<keyword evidence="6" id="KW-1185">Reference proteome</keyword>
<gene>
    <name evidence="5" type="ORF">HK099_006382</name>
</gene>
<evidence type="ECO:0000313" key="6">
    <source>
        <dbReference type="Proteomes" id="UP001211065"/>
    </source>
</evidence>
<feature type="domain" description="Protein HGH1 C-terminal" evidence="4">
    <location>
        <begin position="292"/>
        <end position="343"/>
    </location>
</feature>
<protein>
    <recommendedName>
        <fullName evidence="2">Protein HGH1 homolog</fullName>
    </recommendedName>
</protein>
<evidence type="ECO:0000313" key="5">
    <source>
        <dbReference type="EMBL" id="KAJ3215414.1"/>
    </source>
</evidence>
<dbReference type="InterPro" id="IPR007206">
    <property type="entry name" value="Protein_HGH1_C"/>
</dbReference>
<sequence length="374" mass="42405">MDEILTYLDNDREEVRLLAAENIASLSASPEMLDFFKKDNFAAVQNLMQLINDEVMVAHQILNSLINLTAHIEICEVMNIDSFIYELILKIVLPKCLLSDPCCMLLNNLTKSPAIISKLLPNSENKENIGETQAPSKLGYRHLDNLLEIFCKGDGINGTKKYNPHANYHFLSGVFANISATPGGAEFLLGKSTVDDSQRLSRLIVFTTHKDKIRRSGVISVIKNTSFLIEKELKLFKPVEDGGINLLGHILIPLAGTEEYDDEITEKFLPELQYYEGTRESDAVLRQFLVEALLIMCSTLEGRELLRDKGVYYILQKLHLWEKSESVQEVIEKTVDLLQRDEDICQITEKVKISKIVEVVDSDDEEEEEINKLI</sequence>
<dbReference type="Proteomes" id="UP001211065">
    <property type="component" value="Unassembled WGS sequence"/>
</dbReference>